<dbReference type="InterPro" id="IPR011042">
    <property type="entry name" value="6-blade_b-propeller_TolB-like"/>
</dbReference>
<dbReference type="Gene3D" id="3.20.20.140">
    <property type="entry name" value="Metal-dependent hydrolases"/>
    <property type="match status" value="1"/>
</dbReference>
<dbReference type="SUPFAM" id="SSF51556">
    <property type="entry name" value="Metallo-dependent hydrolases"/>
    <property type="match status" value="1"/>
</dbReference>
<keyword evidence="1" id="KW-0732">Signal</keyword>
<evidence type="ECO:0000313" key="3">
    <source>
        <dbReference type="EMBL" id="PZQ57703.1"/>
    </source>
</evidence>
<dbReference type="InterPro" id="IPR011059">
    <property type="entry name" value="Metal-dep_hydrolase_composite"/>
</dbReference>
<sequence>MAGSAVLACAAMAMAPSAWADTLPPLTGRVIEYDTREVTWPALDVSPDGKTILFDLLGDIYALPSGGGKAQPVMTGAAFDTQPVFSPDGRHIAFVSDRDGRENLWIADADGGNARRVSQETGGAPHYGSPAWSPDGRTLYVSRMIWGVLAFELWSFDVASGKADVLVKAQPHGDDPHPQRRNAMGVVASPDGKSLYYATKAGTTWTSGALPHWTIARFDLASRTQHDVVTTPGGGMRPVLSHDGRLMAYVTRENERTVLRLHDLTDGTDRLLHGPLDPDGQSGGYYVDLMPRMVFSADDRSIVLGLEGGLKRIAVSDGTVTDIPFEAHVRHEMPLPLRSQHRVDTGPVHVRVIQTPRLSPDGKQVVFGAVGRLYLAANRKGVKPRRLDVPGAAWQPSWSDDGRFITYVTWTAKDGGHVWVAAADGKTAPRRITTQAAFYSEPLFLAGGKDVVAFSANQHDRLYRSAESLGPMPSTLVRVPVDGGEMRALGDVGAAMDLRRDPDPARVRYYADGWISSQAVDAEEPARHLVKLIARPDSQYFDTPAPLKNAQLSADGRTALVRLASQLYLVPVPGAKDGAAPTITVTDPAANARRITAIGADYMDWAPDMRSLLWSVGSTVRQLAVTSAQNGAPAAIEKRAGGIAMDVVLPRDVPKGSLLLRGARVVTMKADQVIDDADVLIVNNRIAGVGPRGSFKIPPGTQVRDMTGKFILPGFIDAHAHWFETRRRILDIGHWDFSANLAYGVTAGLDVQTFDPDVFGYADMIDAGLMVGERAFSTGEGVFRNSPMASREEAIATLRRYSDFYRTPNIKQYMVGDRAERRHLIEGAQALGLMPTTEGASDYRLDLTQMLDGYAGNEHSLPIAPIHDDLKQMLVRSRISTVPTMLVLYGAPGPLGAMAVGHQEDFDAKLSRFVPEAVFAGKRDSAQWNRADGQGFALFARQASDVGKTGGLLGVGSHSVVQGLSYHWELEAMASGGAGAAQILQAATIGSAEVIGRALDLGSIEPGKLADLLVLDRDPLADIRNTRSLSLVMQNGRLYEAATLNEQWPRVQRREAQWFEGMSKREVARAISTAAAFEEKQGNAASFEY</sequence>
<reference evidence="3 4" key="1">
    <citation type="submission" date="2017-08" db="EMBL/GenBank/DDBJ databases">
        <title>Infants hospitalized years apart are colonized by the same room-sourced microbial strains.</title>
        <authorList>
            <person name="Brooks B."/>
            <person name="Olm M.R."/>
            <person name="Firek B.A."/>
            <person name="Baker R."/>
            <person name="Thomas B.C."/>
            <person name="Morowitz M.J."/>
            <person name="Banfield J.F."/>
        </authorList>
    </citation>
    <scope>NUCLEOTIDE SEQUENCE [LARGE SCALE GENOMIC DNA]</scope>
    <source>
        <strain evidence="3">S2_005_002_R2_33</strain>
    </source>
</reference>
<dbReference type="EMBL" id="QFPX01000001">
    <property type="protein sequence ID" value="PZQ57703.1"/>
    <property type="molecule type" value="Genomic_DNA"/>
</dbReference>
<dbReference type="Proteomes" id="UP000249082">
    <property type="component" value="Unassembled WGS sequence"/>
</dbReference>
<dbReference type="AlphaFoldDB" id="A0A2W5QSE4"/>
<comment type="caution">
    <text evidence="3">The sequence shown here is derived from an EMBL/GenBank/DDBJ whole genome shotgun (WGS) entry which is preliminary data.</text>
</comment>
<keyword evidence="3" id="KW-0378">Hydrolase</keyword>
<evidence type="ECO:0000256" key="1">
    <source>
        <dbReference type="SAM" id="SignalP"/>
    </source>
</evidence>
<dbReference type="Pfam" id="PF07676">
    <property type="entry name" value="PD40"/>
    <property type="match status" value="2"/>
</dbReference>
<dbReference type="SUPFAM" id="SSF51338">
    <property type="entry name" value="Composite domain of metallo-dependent hydrolases"/>
    <property type="match status" value="1"/>
</dbReference>
<evidence type="ECO:0000313" key="4">
    <source>
        <dbReference type="Proteomes" id="UP000249082"/>
    </source>
</evidence>
<organism evidence="3 4">
    <name type="scientific">Novosphingobium pentaromativorans</name>
    <dbReference type="NCBI Taxonomy" id="205844"/>
    <lineage>
        <taxon>Bacteria</taxon>
        <taxon>Pseudomonadati</taxon>
        <taxon>Pseudomonadota</taxon>
        <taxon>Alphaproteobacteria</taxon>
        <taxon>Sphingomonadales</taxon>
        <taxon>Sphingomonadaceae</taxon>
        <taxon>Novosphingobium</taxon>
    </lineage>
</organism>
<feature type="signal peptide" evidence="1">
    <location>
        <begin position="1"/>
        <end position="20"/>
    </location>
</feature>
<protein>
    <submittedName>
        <fullName evidence="3">Amidohydrolase</fullName>
    </submittedName>
</protein>
<feature type="domain" description="Amidohydrolase-related" evidence="2">
    <location>
        <begin position="975"/>
        <end position="1037"/>
    </location>
</feature>
<proteinExistence type="predicted"/>
<gene>
    <name evidence="3" type="ORF">DI555_00310</name>
</gene>
<feature type="chain" id="PRO_5015964682" evidence="1">
    <location>
        <begin position="21"/>
        <end position="1089"/>
    </location>
</feature>
<dbReference type="SUPFAM" id="SSF82171">
    <property type="entry name" value="DPP6 N-terminal domain-like"/>
    <property type="match status" value="1"/>
</dbReference>
<dbReference type="InterPro" id="IPR032466">
    <property type="entry name" value="Metal_Hydrolase"/>
</dbReference>
<evidence type="ECO:0000259" key="2">
    <source>
        <dbReference type="Pfam" id="PF01979"/>
    </source>
</evidence>
<dbReference type="InterPro" id="IPR011659">
    <property type="entry name" value="WD40"/>
</dbReference>
<dbReference type="PANTHER" id="PTHR43135:SF3">
    <property type="entry name" value="ALPHA-D-RIBOSE 1-METHYLPHOSPHONATE 5-TRIPHOSPHATE DIPHOSPHATASE"/>
    <property type="match status" value="1"/>
</dbReference>
<name>A0A2W5QSE4_9SPHN</name>
<dbReference type="Pfam" id="PF01979">
    <property type="entry name" value="Amidohydro_1"/>
    <property type="match status" value="1"/>
</dbReference>
<dbReference type="InterPro" id="IPR051781">
    <property type="entry name" value="Metallo-dep_Hydrolase"/>
</dbReference>
<dbReference type="Gene3D" id="2.120.10.30">
    <property type="entry name" value="TolB, C-terminal domain"/>
    <property type="match status" value="3"/>
</dbReference>
<dbReference type="SUPFAM" id="SSF69304">
    <property type="entry name" value="Tricorn protease N-terminal domain"/>
    <property type="match status" value="1"/>
</dbReference>
<dbReference type="InterPro" id="IPR006680">
    <property type="entry name" value="Amidohydro-rel"/>
</dbReference>
<dbReference type="PANTHER" id="PTHR43135">
    <property type="entry name" value="ALPHA-D-RIBOSE 1-METHYLPHOSPHONATE 5-TRIPHOSPHATE DIPHOSPHATASE"/>
    <property type="match status" value="1"/>
</dbReference>
<dbReference type="Gene3D" id="2.30.40.10">
    <property type="entry name" value="Urease, subunit C, domain 1"/>
    <property type="match status" value="2"/>
</dbReference>
<accession>A0A2W5QSE4</accession>
<dbReference type="GO" id="GO:0016810">
    <property type="term" value="F:hydrolase activity, acting on carbon-nitrogen (but not peptide) bonds"/>
    <property type="evidence" value="ECO:0007669"/>
    <property type="project" value="InterPro"/>
</dbReference>